<dbReference type="KEGG" id="ali:AZOLI_p20072"/>
<keyword evidence="7" id="KW-1185">Reference proteome</keyword>
<dbReference type="GO" id="GO:0003677">
    <property type="term" value="F:DNA binding"/>
    <property type="evidence" value="ECO:0007669"/>
    <property type="project" value="UniProtKB-KW"/>
</dbReference>
<dbReference type="SUPFAM" id="SSF46785">
    <property type="entry name" value="Winged helix' DNA-binding domain"/>
    <property type="match status" value="1"/>
</dbReference>
<dbReference type="CDD" id="cd05466">
    <property type="entry name" value="PBP2_LTTR_substrate"/>
    <property type="match status" value="1"/>
</dbReference>
<dbReference type="PANTHER" id="PTHR30346:SF17">
    <property type="entry name" value="LYSR FAMILY TRANSCRIPTIONAL REGULATOR"/>
    <property type="match status" value="1"/>
</dbReference>
<dbReference type="AlphaFoldDB" id="G7ZE20"/>
<dbReference type="PANTHER" id="PTHR30346">
    <property type="entry name" value="TRANSCRIPTIONAL DUAL REGULATOR HCAR-RELATED"/>
    <property type="match status" value="1"/>
</dbReference>
<reference evidence="7" key="1">
    <citation type="journal article" date="2011" name="PLoS Genet.">
        <title>Azospirillum genomes reveal transition of bacteria from aquatic to terrestrial environments.</title>
        <authorList>
            <person name="Wisniewski-Dye F."/>
            <person name="Borziak K."/>
            <person name="Khalsa-Moyers G."/>
            <person name="Alexandre G."/>
            <person name="Sukharnikov L.O."/>
            <person name="Wuichet K."/>
            <person name="Hurst G.B."/>
            <person name="McDonald W.H."/>
            <person name="Robertson J.S."/>
            <person name="Barbe V."/>
            <person name="Calteau A."/>
            <person name="Rouy Z."/>
            <person name="Mangenot S."/>
            <person name="Prigent-Combaret C."/>
            <person name="Normand P."/>
            <person name="Boyer M."/>
            <person name="Siguier P."/>
            <person name="Dessaux Y."/>
            <person name="Elmerich C."/>
            <person name="Condemine G."/>
            <person name="Krishnen G."/>
            <person name="Kennedy I."/>
            <person name="Paterson A.H."/>
            <person name="Gonzalez V."/>
            <person name="Mavingui P."/>
            <person name="Zhulin I.B."/>
        </authorList>
    </citation>
    <scope>NUCLEOTIDE SEQUENCE [LARGE SCALE GENOMIC DNA]</scope>
    <source>
        <strain evidence="7">4B</strain>
    </source>
</reference>
<dbReference type="EMBL" id="FQ311870">
    <property type="protein sequence ID" value="CBS89267.1"/>
    <property type="molecule type" value="Genomic_DNA"/>
</dbReference>
<dbReference type="InterPro" id="IPR000847">
    <property type="entry name" value="LysR_HTH_N"/>
</dbReference>
<dbReference type="GO" id="GO:0032993">
    <property type="term" value="C:protein-DNA complex"/>
    <property type="evidence" value="ECO:0007669"/>
    <property type="project" value="TreeGrafter"/>
</dbReference>
<evidence type="ECO:0000259" key="5">
    <source>
        <dbReference type="PROSITE" id="PS50931"/>
    </source>
</evidence>
<dbReference type="RefSeq" id="WP_014188708.1">
    <property type="nucleotide sequence ID" value="NC_016586.1"/>
</dbReference>
<dbReference type="InterPro" id="IPR005119">
    <property type="entry name" value="LysR_subst-bd"/>
</dbReference>
<dbReference type="InterPro" id="IPR036388">
    <property type="entry name" value="WH-like_DNA-bd_sf"/>
</dbReference>
<dbReference type="FunFam" id="1.10.10.10:FF:000001">
    <property type="entry name" value="LysR family transcriptional regulator"/>
    <property type="match status" value="1"/>
</dbReference>
<dbReference type="Pfam" id="PF03466">
    <property type="entry name" value="LysR_substrate"/>
    <property type="match status" value="1"/>
</dbReference>
<comment type="similarity">
    <text evidence="1">Belongs to the LysR transcriptional regulatory family.</text>
</comment>
<feature type="domain" description="HTH lysR-type" evidence="5">
    <location>
        <begin position="1"/>
        <end position="58"/>
    </location>
</feature>
<keyword evidence="4" id="KW-0804">Transcription</keyword>
<protein>
    <submittedName>
        <fullName evidence="6">Transcriptional regulator, LysR family</fullName>
    </submittedName>
</protein>
<proteinExistence type="inferred from homology"/>
<sequence length="287" mass="30055">MDLRHLRHVDTLAATGSLHRAARHLGLRQPALSQSIRALEADVGTRLVDRSPSGTRLTPAGRAFLSEVRHILAALDQAMDVARHTTAAEAAPLRLGITSDSATHRLAATLRNFSKDVVINDGDVANHRSLLAEGRLDLALLPASAMTDHAHGEALWQEDIHLVLPATHPLAADGAIDIHRLRDLPVILGSGDHASAADHALTSACHAAGIDLPATLRVHHLEVRLMLIAVGLGVSVLPAGSPVLTGATGIVGRPLAPPLSITVAAAWPKSGLTSAAQRFLDVARSLA</sequence>
<dbReference type="Proteomes" id="UP000005667">
    <property type="component" value="Plasmid AZO_p2"/>
</dbReference>
<dbReference type="PROSITE" id="PS50931">
    <property type="entry name" value="HTH_LYSR"/>
    <property type="match status" value="1"/>
</dbReference>
<evidence type="ECO:0000313" key="7">
    <source>
        <dbReference type="Proteomes" id="UP000005667"/>
    </source>
</evidence>
<evidence type="ECO:0000256" key="1">
    <source>
        <dbReference type="ARBA" id="ARBA00009437"/>
    </source>
</evidence>
<evidence type="ECO:0000313" key="6">
    <source>
        <dbReference type="EMBL" id="CBS89267.1"/>
    </source>
</evidence>
<organism evidence="6 7">
    <name type="scientific">Azospirillum lipoferum (strain 4B)</name>
    <dbReference type="NCBI Taxonomy" id="862719"/>
    <lineage>
        <taxon>Bacteria</taxon>
        <taxon>Pseudomonadati</taxon>
        <taxon>Pseudomonadota</taxon>
        <taxon>Alphaproteobacteria</taxon>
        <taxon>Rhodospirillales</taxon>
        <taxon>Azospirillaceae</taxon>
        <taxon>Azospirillum</taxon>
    </lineage>
</organism>
<dbReference type="SUPFAM" id="SSF53850">
    <property type="entry name" value="Periplasmic binding protein-like II"/>
    <property type="match status" value="1"/>
</dbReference>
<dbReference type="InterPro" id="IPR036390">
    <property type="entry name" value="WH_DNA-bd_sf"/>
</dbReference>
<dbReference type="OrthoDB" id="9811588at2"/>
<dbReference type="HOGENOM" id="CLU_039613_6_4_5"/>
<geneLocation type="plasmid" evidence="6 7">
    <name>AZO_p2</name>
</geneLocation>
<keyword evidence="6" id="KW-0614">Plasmid</keyword>
<evidence type="ECO:0000256" key="3">
    <source>
        <dbReference type="ARBA" id="ARBA00023125"/>
    </source>
</evidence>
<evidence type="ECO:0000256" key="4">
    <source>
        <dbReference type="ARBA" id="ARBA00023163"/>
    </source>
</evidence>
<dbReference type="Gene3D" id="3.40.190.290">
    <property type="match status" value="1"/>
</dbReference>
<dbReference type="GO" id="GO:0003700">
    <property type="term" value="F:DNA-binding transcription factor activity"/>
    <property type="evidence" value="ECO:0007669"/>
    <property type="project" value="InterPro"/>
</dbReference>
<dbReference type="Gene3D" id="1.10.10.10">
    <property type="entry name" value="Winged helix-like DNA-binding domain superfamily/Winged helix DNA-binding domain"/>
    <property type="match status" value="1"/>
</dbReference>
<dbReference type="PRINTS" id="PR00039">
    <property type="entry name" value="HTHLYSR"/>
</dbReference>
<name>G7ZE20_AZOL4</name>
<keyword evidence="3" id="KW-0238">DNA-binding</keyword>
<accession>G7ZE20</accession>
<evidence type="ECO:0000256" key="2">
    <source>
        <dbReference type="ARBA" id="ARBA00023015"/>
    </source>
</evidence>
<keyword evidence="2" id="KW-0805">Transcription regulation</keyword>
<gene>
    <name evidence="6" type="ordered locus">AZOLI_p20072</name>
</gene>
<dbReference type="Pfam" id="PF00126">
    <property type="entry name" value="HTH_1"/>
    <property type="match status" value="1"/>
</dbReference>